<gene>
    <name evidence="1" type="ORF">BS47DRAFT_1345804</name>
</gene>
<protein>
    <recommendedName>
        <fullName evidence="3">Early meiotic induction protein 1</fullName>
    </recommendedName>
</protein>
<evidence type="ECO:0000313" key="1">
    <source>
        <dbReference type="EMBL" id="KAF9512179.1"/>
    </source>
</evidence>
<dbReference type="OrthoDB" id="2017405at2759"/>
<keyword evidence="2" id="KW-1185">Reference proteome</keyword>
<name>A0A9P6AUC5_9AGAM</name>
<proteinExistence type="predicted"/>
<evidence type="ECO:0008006" key="3">
    <source>
        <dbReference type="Google" id="ProtNLM"/>
    </source>
</evidence>
<accession>A0A9P6AUC5</accession>
<sequence length="119" mass="14191">MSTRNFEVAVQQERARLEKLHPTVDDIPGCMTLLDTFLRCTVPGSQVRSLYRFGEMNQCMEKWEDVKFCLSLKQLSLDERRSAWLLRRAEWWATRRVGRSSEDIWDIRTEPPPPREYRS</sequence>
<dbReference type="PANTHER" id="PTHR28052:SF1">
    <property type="entry name" value="UPF0545 PROTEIN C22ORF39"/>
    <property type="match status" value="1"/>
</dbReference>
<dbReference type="InterPro" id="IPR021475">
    <property type="entry name" value="Pants/Emi1-like"/>
</dbReference>
<dbReference type="Pfam" id="PF11326">
    <property type="entry name" value="PANTS-like"/>
    <property type="match status" value="1"/>
</dbReference>
<dbReference type="PANTHER" id="PTHR28052">
    <property type="entry name" value="UPF0545 PROTEIN C22ORF39"/>
    <property type="match status" value="1"/>
</dbReference>
<comment type="caution">
    <text evidence="1">The sequence shown here is derived from an EMBL/GenBank/DDBJ whole genome shotgun (WGS) entry which is preliminary data.</text>
</comment>
<dbReference type="Proteomes" id="UP000886523">
    <property type="component" value="Unassembled WGS sequence"/>
</dbReference>
<dbReference type="EMBL" id="MU128990">
    <property type="protein sequence ID" value="KAF9512179.1"/>
    <property type="molecule type" value="Genomic_DNA"/>
</dbReference>
<evidence type="ECO:0000313" key="2">
    <source>
        <dbReference type="Proteomes" id="UP000886523"/>
    </source>
</evidence>
<organism evidence="1 2">
    <name type="scientific">Hydnum rufescens UP504</name>
    <dbReference type="NCBI Taxonomy" id="1448309"/>
    <lineage>
        <taxon>Eukaryota</taxon>
        <taxon>Fungi</taxon>
        <taxon>Dikarya</taxon>
        <taxon>Basidiomycota</taxon>
        <taxon>Agaricomycotina</taxon>
        <taxon>Agaricomycetes</taxon>
        <taxon>Cantharellales</taxon>
        <taxon>Hydnaceae</taxon>
        <taxon>Hydnum</taxon>
    </lineage>
</organism>
<dbReference type="AlphaFoldDB" id="A0A9P6AUC5"/>
<reference evidence="1" key="1">
    <citation type="journal article" date="2020" name="Nat. Commun.">
        <title>Large-scale genome sequencing of mycorrhizal fungi provides insights into the early evolution of symbiotic traits.</title>
        <authorList>
            <person name="Miyauchi S."/>
            <person name="Kiss E."/>
            <person name="Kuo A."/>
            <person name="Drula E."/>
            <person name="Kohler A."/>
            <person name="Sanchez-Garcia M."/>
            <person name="Morin E."/>
            <person name="Andreopoulos B."/>
            <person name="Barry K.W."/>
            <person name="Bonito G."/>
            <person name="Buee M."/>
            <person name="Carver A."/>
            <person name="Chen C."/>
            <person name="Cichocki N."/>
            <person name="Clum A."/>
            <person name="Culley D."/>
            <person name="Crous P.W."/>
            <person name="Fauchery L."/>
            <person name="Girlanda M."/>
            <person name="Hayes R.D."/>
            <person name="Keri Z."/>
            <person name="LaButti K."/>
            <person name="Lipzen A."/>
            <person name="Lombard V."/>
            <person name="Magnuson J."/>
            <person name="Maillard F."/>
            <person name="Murat C."/>
            <person name="Nolan M."/>
            <person name="Ohm R.A."/>
            <person name="Pangilinan J."/>
            <person name="Pereira M.F."/>
            <person name="Perotto S."/>
            <person name="Peter M."/>
            <person name="Pfister S."/>
            <person name="Riley R."/>
            <person name="Sitrit Y."/>
            <person name="Stielow J.B."/>
            <person name="Szollosi G."/>
            <person name="Zifcakova L."/>
            <person name="Stursova M."/>
            <person name="Spatafora J.W."/>
            <person name="Tedersoo L."/>
            <person name="Vaario L.M."/>
            <person name="Yamada A."/>
            <person name="Yan M."/>
            <person name="Wang P."/>
            <person name="Xu J."/>
            <person name="Bruns T."/>
            <person name="Baldrian P."/>
            <person name="Vilgalys R."/>
            <person name="Dunand C."/>
            <person name="Henrissat B."/>
            <person name="Grigoriev I.V."/>
            <person name="Hibbett D."/>
            <person name="Nagy L.G."/>
            <person name="Martin F.M."/>
        </authorList>
    </citation>
    <scope>NUCLEOTIDE SEQUENCE</scope>
    <source>
        <strain evidence="1">UP504</strain>
    </source>
</reference>